<dbReference type="InterPro" id="IPR003409">
    <property type="entry name" value="MORN"/>
</dbReference>
<gene>
    <name evidence="2" type="ORF">EDS130_LOCUS3560</name>
</gene>
<dbReference type="Proteomes" id="UP000663852">
    <property type="component" value="Unassembled WGS sequence"/>
</dbReference>
<accession>A0A813R3U4</accession>
<dbReference type="OrthoDB" id="270720at2759"/>
<dbReference type="GO" id="GO:0005829">
    <property type="term" value="C:cytosol"/>
    <property type="evidence" value="ECO:0007669"/>
    <property type="project" value="TreeGrafter"/>
</dbReference>
<dbReference type="SUPFAM" id="SSF82185">
    <property type="entry name" value="Histone H3 K4-specific methyltransferase SET7/9 N-terminal domain"/>
    <property type="match status" value="3"/>
</dbReference>
<name>A0A813R3U4_ADIRI</name>
<comment type="caution">
    <text evidence="2">The sequence shown here is derived from an EMBL/GenBank/DDBJ whole genome shotgun (WGS) entry which is preliminary data.</text>
</comment>
<reference evidence="2" key="1">
    <citation type="submission" date="2021-02" db="EMBL/GenBank/DDBJ databases">
        <authorList>
            <person name="Nowell W R."/>
        </authorList>
    </citation>
    <scope>NUCLEOTIDE SEQUENCE</scope>
</reference>
<protein>
    <submittedName>
        <fullName evidence="2">Uncharacterized protein</fullName>
    </submittedName>
</protein>
<dbReference type="SMART" id="SM00698">
    <property type="entry name" value="MORN"/>
    <property type="match status" value="6"/>
</dbReference>
<dbReference type="Gene3D" id="2.20.110.10">
    <property type="entry name" value="Histone H3 K4-specific methyltransferase SET7/9 N-terminal domain"/>
    <property type="match status" value="3"/>
</dbReference>
<dbReference type="AlphaFoldDB" id="A0A813R3U4"/>
<dbReference type="PANTHER" id="PTHR43215:SF14">
    <property type="entry name" value="RADIAL SPOKE HEAD 1 HOMOLOG"/>
    <property type="match status" value="1"/>
</dbReference>
<organism evidence="2 3">
    <name type="scientific">Adineta ricciae</name>
    <name type="common">Rotifer</name>
    <dbReference type="NCBI Taxonomy" id="249248"/>
    <lineage>
        <taxon>Eukaryota</taxon>
        <taxon>Metazoa</taxon>
        <taxon>Spiralia</taxon>
        <taxon>Gnathifera</taxon>
        <taxon>Rotifera</taxon>
        <taxon>Eurotatoria</taxon>
        <taxon>Bdelloidea</taxon>
        <taxon>Adinetida</taxon>
        <taxon>Adinetidae</taxon>
        <taxon>Adineta</taxon>
    </lineage>
</organism>
<sequence length="202" mass="23260">MRGTHEQCWGRFKDGRKNGQGVCHYSNGNKYTGEWEHDKQTGQGTLIFSSGDRVTSLLIYMNDSRANSKMVDEMEKVPTFLLMDVSISNNNESYDIYERRLGRFERNKINGKGVFYYANGDKYIGDWIDDNREGQGVLILSSGDRIRDVYEQRLGQFKGHKINGKGIFYSANGDKYSGDWIDDKRTGYGVFTWSTGDRYETK</sequence>
<keyword evidence="1" id="KW-0677">Repeat</keyword>
<dbReference type="EMBL" id="CAJNOJ010000009">
    <property type="protein sequence ID" value="CAF0775707.1"/>
    <property type="molecule type" value="Genomic_DNA"/>
</dbReference>
<evidence type="ECO:0000313" key="2">
    <source>
        <dbReference type="EMBL" id="CAF0775707.1"/>
    </source>
</evidence>
<proteinExistence type="predicted"/>
<dbReference type="PANTHER" id="PTHR43215">
    <property type="entry name" value="RADIAL SPOKE HEAD 1 HOMOLOG"/>
    <property type="match status" value="1"/>
</dbReference>
<evidence type="ECO:0000256" key="1">
    <source>
        <dbReference type="ARBA" id="ARBA00022737"/>
    </source>
</evidence>
<dbReference type="Pfam" id="PF02493">
    <property type="entry name" value="MORN"/>
    <property type="match status" value="6"/>
</dbReference>
<evidence type="ECO:0000313" key="3">
    <source>
        <dbReference type="Proteomes" id="UP000663852"/>
    </source>
</evidence>